<dbReference type="Proteomes" id="UP000800235">
    <property type="component" value="Unassembled WGS sequence"/>
</dbReference>
<name>A0A9P4NM73_9PEZI</name>
<comment type="similarity">
    <text evidence="1 9">Belongs to the SPC25 family.</text>
</comment>
<dbReference type="EMBL" id="MU007057">
    <property type="protein sequence ID" value="KAF2427804.1"/>
    <property type="molecule type" value="Genomic_DNA"/>
</dbReference>
<dbReference type="PANTHER" id="PTHR14281">
    <property type="entry name" value="KINETOCHORE PROTEIN SPC25-RELATED"/>
    <property type="match status" value="1"/>
</dbReference>
<dbReference type="PANTHER" id="PTHR14281:SF0">
    <property type="entry name" value="KINETOCHORE PROTEIN SPC25"/>
    <property type="match status" value="1"/>
</dbReference>
<proteinExistence type="inferred from homology"/>
<keyword evidence="7 9" id="KW-0131">Cell cycle</keyword>
<dbReference type="Gene3D" id="3.30.457.50">
    <property type="entry name" value="Chromosome segregation protein Spc25"/>
    <property type="match status" value="1"/>
</dbReference>
<evidence type="ECO:0000256" key="1">
    <source>
        <dbReference type="ARBA" id="ARBA00006379"/>
    </source>
</evidence>
<evidence type="ECO:0000256" key="5">
    <source>
        <dbReference type="ARBA" id="ARBA00022838"/>
    </source>
</evidence>
<protein>
    <recommendedName>
        <fullName evidence="9">Kinetochore protein SPC25</fullName>
    </recommendedName>
</protein>
<dbReference type="GO" id="GO:0007059">
    <property type="term" value="P:chromosome segregation"/>
    <property type="evidence" value="ECO:0007669"/>
    <property type="project" value="InterPro"/>
</dbReference>
<keyword evidence="6" id="KW-0175">Coiled coil</keyword>
<evidence type="ECO:0000256" key="9">
    <source>
        <dbReference type="RuleBase" id="RU367150"/>
    </source>
</evidence>
<evidence type="ECO:0000256" key="6">
    <source>
        <dbReference type="ARBA" id="ARBA00023054"/>
    </source>
</evidence>
<evidence type="ECO:0000256" key="2">
    <source>
        <dbReference type="ARBA" id="ARBA00022454"/>
    </source>
</evidence>
<dbReference type="GO" id="GO:0051301">
    <property type="term" value="P:cell division"/>
    <property type="evidence" value="ECO:0007669"/>
    <property type="project" value="UniProtKB-UniRule"/>
</dbReference>
<accession>A0A9P4NM73</accession>
<dbReference type="InterPro" id="IPR045143">
    <property type="entry name" value="Spc25"/>
</dbReference>
<feature type="domain" description="Chromosome segregation protein Spc25 C-terminal" evidence="10">
    <location>
        <begin position="182"/>
        <end position="257"/>
    </location>
</feature>
<dbReference type="OrthoDB" id="4056921at2759"/>
<keyword evidence="3 9" id="KW-0132">Cell division</keyword>
<evidence type="ECO:0000313" key="12">
    <source>
        <dbReference type="Proteomes" id="UP000800235"/>
    </source>
</evidence>
<dbReference type="GO" id="GO:0031262">
    <property type="term" value="C:Ndc80 complex"/>
    <property type="evidence" value="ECO:0007669"/>
    <property type="project" value="InterPro"/>
</dbReference>
<reference evidence="11" key="1">
    <citation type="journal article" date="2020" name="Stud. Mycol.">
        <title>101 Dothideomycetes genomes: a test case for predicting lifestyles and emergence of pathogens.</title>
        <authorList>
            <person name="Haridas S."/>
            <person name="Albert R."/>
            <person name="Binder M."/>
            <person name="Bloem J."/>
            <person name="Labutti K."/>
            <person name="Salamov A."/>
            <person name="Andreopoulos B."/>
            <person name="Baker S."/>
            <person name="Barry K."/>
            <person name="Bills G."/>
            <person name="Bluhm B."/>
            <person name="Cannon C."/>
            <person name="Castanera R."/>
            <person name="Culley D."/>
            <person name="Daum C."/>
            <person name="Ezra D."/>
            <person name="Gonzalez J."/>
            <person name="Henrissat B."/>
            <person name="Kuo A."/>
            <person name="Liang C."/>
            <person name="Lipzen A."/>
            <person name="Lutzoni F."/>
            <person name="Magnuson J."/>
            <person name="Mondo S."/>
            <person name="Nolan M."/>
            <person name="Ohm R."/>
            <person name="Pangilinan J."/>
            <person name="Park H.-J."/>
            <person name="Ramirez L."/>
            <person name="Alfaro M."/>
            <person name="Sun H."/>
            <person name="Tritt A."/>
            <person name="Yoshinaga Y."/>
            <person name="Zwiers L.-H."/>
            <person name="Turgeon B."/>
            <person name="Goodwin S."/>
            <person name="Spatafora J."/>
            <person name="Crous P."/>
            <person name="Grigoriev I."/>
        </authorList>
    </citation>
    <scope>NUCLEOTIDE SEQUENCE</scope>
    <source>
        <strain evidence="11">CBS 130266</strain>
    </source>
</reference>
<keyword evidence="4 9" id="KW-0498">Mitosis</keyword>
<evidence type="ECO:0000256" key="8">
    <source>
        <dbReference type="ARBA" id="ARBA00023328"/>
    </source>
</evidence>
<dbReference type="Pfam" id="PF08234">
    <property type="entry name" value="Spindle_Spc25"/>
    <property type="match status" value="1"/>
</dbReference>
<evidence type="ECO:0000256" key="3">
    <source>
        <dbReference type="ARBA" id="ARBA00022618"/>
    </source>
</evidence>
<dbReference type="GO" id="GO:0005634">
    <property type="term" value="C:nucleus"/>
    <property type="evidence" value="ECO:0007669"/>
    <property type="project" value="UniProtKB-SubCell"/>
</dbReference>
<comment type="subunit">
    <text evidence="9">Component of the NDC80 complex.</text>
</comment>
<comment type="subcellular location">
    <subcellularLocation>
        <location evidence="9">Nucleus</location>
    </subcellularLocation>
    <subcellularLocation>
        <location evidence="9">Chromosome</location>
        <location evidence="9">Centromere</location>
        <location evidence="9">Kinetochore</location>
    </subcellularLocation>
</comment>
<keyword evidence="12" id="KW-1185">Reference proteome</keyword>
<organism evidence="11 12">
    <name type="scientific">Tothia fuscella</name>
    <dbReference type="NCBI Taxonomy" id="1048955"/>
    <lineage>
        <taxon>Eukaryota</taxon>
        <taxon>Fungi</taxon>
        <taxon>Dikarya</taxon>
        <taxon>Ascomycota</taxon>
        <taxon>Pezizomycotina</taxon>
        <taxon>Dothideomycetes</taxon>
        <taxon>Pleosporomycetidae</taxon>
        <taxon>Venturiales</taxon>
        <taxon>Cylindrosympodiaceae</taxon>
        <taxon>Tothia</taxon>
    </lineage>
</organism>
<keyword evidence="8 9" id="KW-0137">Centromere</keyword>
<gene>
    <name evidence="11" type="ORF">EJ08DRAFT_735842</name>
</gene>
<evidence type="ECO:0000256" key="4">
    <source>
        <dbReference type="ARBA" id="ARBA00022776"/>
    </source>
</evidence>
<dbReference type="AlphaFoldDB" id="A0A9P4NM73"/>
<keyword evidence="2 9" id="KW-0158">Chromosome</keyword>
<comment type="caution">
    <text evidence="11">The sequence shown here is derived from an EMBL/GenBank/DDBJ whole genome shotgun (WGS) entry which is preliminary data.</text>
</comment>
<dbReference type="InterPro" id="IPR013255">
    <property type="entry name" value="Spc25_C"/>
</dbReference>
<evidence type="ECO:0000259" key="10">
    <source>
        <dbReference type="Pfam" id="PF08234"/>
    </source>
</evidence>
<dbReference type="FunFam" id="3.30.457.50:FF:000001">
    <property type="entry name" value="Probable kinetochore protein spc25"/>
    <property type="match status" value="1"/>
</dbReference>
<comment type="function">
    <text evidence="9">Acts as a component of the essential kinetochore-associated NDC80 complex, which is required for chromosome segregation and spindle checkpoint activity.</text>
</comment>
<evidence type="ECO:0000256" key="7">
    <source>
        <dbReference type="ARBA" id="ARBA00023306"/>
    </source>
</evidence>
<sequence>MSYEPSLSASMSRAHISSSDAPSMADQLPSVNFNFEDLRERMARFTTRFDDFIEKGRKRVLEERNQFRMNVAELQEDQKQTSRAIQIESLKSASHAQTLSKESIETSEMHAAISNLSTHRSALLTQKSTLTSDLSTLRSTLTARRTAQTNHARYLSSQSRFNIPELSFWEDYLCMRIDGCGQEDRLKFVFSHLCERDWEREGWFELDTGSREYRVLRTGPKLEGVSGLEVEVEAAVERLNESRELGPFFKAMRAVFVRAMK</sequence>
<keyword evidence="9" id="KW-0539">Nucleus</keyword>
<evidence type="ECO:0000313" key="11">
    <source>
        <dbReference type="EMBL" id="KAF2427804.1"/>
    </source>
</evidence>
<dbReference type="CDD" id="cd23784">
    <property type="entry name" value="RWD_Spc25"/>
    <property type="match status" value="1"/>
</dbReference>
<keyword evidence="5 9" id="KW-0995">Kinetochore</keyword>